<feature type="domain" description="Serine-threonine/tyrosine-protein kinase catalytic" evidence="1">
    <location>
        <begin position="16"/>
        <end position="84"/>
    </location>
</feature>
<dbReference type="Pfam" id="PF07714">
    <property type="entry name" value="PK_Tyr_Ser-Thr"/>
    <property type="match status" value="1"/>
</dbReference>
<dbReference type="Gene3D" id="1.10.510.10">
    <property type="entry name" value="Transferase(Phosphotransferase) domain 1"/>
    <property type="match status" value="1"/>
</dbReference>
<dbReference type="InterPro" id="IPR011009">
    <property type="entry name" value="Kinase-like_dom_sf"/>
</dbReference>
<dbReference type="Proteomes" id="UP000324800">
    <property type="component" value="Unassembled WGS sequence"/>
</dbReference>
<sequence length="85" mass="9482">MAQTVCPGWPSQGDSKHFTKIIESGRHKQFNYIVTQFLGPNLRDLALRQHQSTLTLQTLMKFSYQAIEALKALHSAGFVHGAVNA</sequence>
<comment type="caution">
    <text evidence="2">The sequence shown here is derived from an EMBL/GenBank/DDBJ whole genome shotgun (WGS) entry which is preliminary data.</text>
</comment>
<protein>
    <recommendedName>
        <fullName evidence="1">Serine-threonine/tyrosine-protein kinase catalytic domain-containing protein</fullName>
    </recommendedName>
</protein>
<dbReference type="GO" id="GO:0004672">
    <property type="term" value="F:protein kinase activity"/>
    <property type="evidence" value="ECO:0007669"/>
    <property type="project" value="InterPro"/>
</dbReference>
<reference evidence="2 3" key="1">
    <citation type="submission" date="2019-03" db="EMBL/GenBank/DDBJ databases">
        <title>Single cell metagenomics reveals metabolic interactions within the superorganism composed of flagellate Streblomastix strix and complex community of Bacteroidetes bacteria on its surface.</title>
        <authorList>
            <person name="Treitli S.C."/>
            <person name="Kolisko M."/>
            <person name="Husnik F."/>
            <person name="Keeling P."/>
            <person name="Hampl V."/>
        </authorList>
    </citation>
    <scope>NUCLEOTIDE SEQUENCE [LARGE SCALE GENOMIC DNA]</scope>
    <source>
        <strain evidence="2">ST1C</strain>
    </source>
</reference>
<evidence type="ECO:0000259" key="1">
    <source>
        <dbReference type="Pfam" id="PF07714"/>
    </source>
</evidence>
<proteinExistence type="predicted"/>
<dbReference type="EMBL" id="SNRW01032929">
    <property type="protein sequence ID" value="KAA6356462.1"/>
    <property type="molecule type" value="Genomic_DNA"/>
</dbReference>
<gene>
    <name evidence="2" type="ORF">EZS28_048011</name>
</gene>
<organism evidence="2 3">
    <name type="scientific">Streblomastix strix</name>
    <dbReference type="NCBI Taxonomy" id="222440"/>
    <lineage>
        <taxon>Eukaryota</taxon>
        <taxon>Metamonada</taxon>
        <taxon>Preaxostyla</taxon>
        <taxon>Oxymonadida</taxon>
        <taxon>Streblomastigidae</taxon>
        <taxon>Streblomastix</taxon>
    </lineage>
</organism>
<dbReference type="SUPFAM" id="SSF56112">
    <property type="entry name" value="Protein kinase-like (PK-like)"/>
    <property type="match status" value="1"/>
</dbReference>
<accession>A0A5J4TEW3</accession>
<dbReference type="AlphaFoldDB" id="A0A5J4TEW3"/>
<dbReference type="InterPro" id="IPR050235">
    <property type="entry name" value="CK1_Ser-Thr_kinase"/>
</dbReference>
<dbReference type="OrthoDB" id="5979581at2759"/>
<name>A0A5J4TEW3_9EUKA</name>
<evidence type="ECO:0000313" key="3">
    <source>
        <dbReference type="Proteomes" id="UP000324800"/>
    </source>
</evidence>
<dbReference type="PANTHER" id="PTHR11909">
    <property type="entry name" value="CASEIN KINASE-RELATED"/>
    <property type="match status" value="1"/>
</dbReference>
<dbReference type="InterPro" id="IPR001245">
    <property type="entry name" value="Ser-Thr/Tyr_kinase_cat_dom"/>
</dbReference>
<feature type="non-terminal residue" evidence="2">
    <location>
        <position position="85"/>
    </location>
</feature>
<evidence type="ECO:0000313" key="2">
    <source>
        <dbReference type="EMBL" id="KAA6356462.1"/>
    </source>
</evidence>